<dbReference type="Pfam" id="PF12833">
    <property type="entry name" value="HTH_18"/>
    <property type="match status" value="1"/>
</dbReference>
<dbReference type="OrthoDB" id="323290at2"/>
<keyword evidence="2" id="KW-0238">DNA-binding</keyword>
<dbReference type="KEGG" id="palb:EJC50_03170"/>
<dbReference type="GO" id="GO:0043565">
    <property type="term" value="F:sequence-specific DNA binding"/>
    <property type="evidence" value="ECO:0007669"/>
    <property type="project" value="InterPro"/>
</dbReference>
<dbReference type="PANTHER" id="PTHR46796">
    <property type="entry name" value="HTH-TYPE TRANSCRIPTIONAL ACTIVATOR RHAS-RELATED"/>
    <property type="match status" value="1"/>
</dbReference>
<dbReference type="EMBL" id="CP034437">
    <property type="protein sequence ID" value="AZN38787.1"/>
    <property type="molecule type" value="Genomic_DNA"/>
</dbReference>
<dbReference type="RefSeq" id="WP_126012242.1">
    <property type="nucleotide sequence ID" value="NZ_CP034437.1"/>
</dbReference>
<accession>A0A3Q8X4K4</accession>
<evidence type="ECO:0000259" key="4">
    <source>
        <dbReference type="PROSITE" id="PS01124"/>
    </source>
</evidence>
<evidence type="ECO:0000256" key="2">
    <source>
        <dbReference type="ARBA" id="ARBA00023125"/>
    </source>
</evidence>
<sequence>MITWRPERLAPYVEKLVWLGSGSTEPFTVYPDIHHVMGFQSIGQVALVDGNQITPLEPAGLTGIHQKPKVFQASASYSSVLIYFRPEALYRWRLCSPKEISDTSVALADLGLHLTDWDRLLDPLYAQDPWKLLRLMEDLLWSLFKGNEIDLWASWAVNRIYAERGSIRVAQLAEESTLSRRQFERRFVERVGVSPKSLAQIVKFQHTLQALQTTEQLTQLAIDADYYDQSHMIREFRKRSGTTPGQMSHLYN</sequence>
<dbReference type="PANTHER" id="PTHR46796:SF13">
    <property type="entry name" value="HTH-TYPE TRANSCRIPTIONAL ACTIVATOR RHAS"/>
    <property type="match status" value="1"/>
</dbReference>
<dbReference type="InterPro" id="IPR050204">
    <property type="entry name" value="AraC_XylS_family_regulators"/>
</dbReference>
<dbReference type="SMART" id="SM00342">
    <property type="entry name" value="HTH_ARAC"/>
    <property type="match status" value="1"/>
</dbReference>
<dbReference type="AlphaFoldDB" id="A0A3Q8X4K4"/>
<evidence type="ECO:0000313" key="6">
    <source>
        <dbReference type="Proteomes" id="UP000272528"/>
    </source>
</evidence>
<dbReference type="Proteomes" id="UP000272528">
    <property type="component" value="Chromosome"/>
</dbReference>
<dbReference type="Gene3D" id="1.10.10.60">
    <property type="entry name" value="Homeodomain-like"/>
    <property type="match status" value="1"/>
</dbReference>
<keyword evidence="1" id="KW-0805">Transcription regulation</keyword>
<proteinExistence type="predicted"/>
<evidence type="ECO:0000256" key="3">
    <source>
        <dbReference type="ARBA" id="ARBA00023163"/>
    </source>
</evidence>
<keyword evidence="6" id="KW-1185">Reference proteome</keyword>
<protein>
    <submittedName>
        <fullName evidence="5">Helix-turn-helix domain-containing protein</fullName>
    </submittedName>
</protein>
<gene>
    <name evidence="5" type="ORF">EJC50_03170</name>
</gene>
<reference evidence="6" key="1">
    <citation type="submission" date="2018-12" db="EMBL/GenBank/DDBJ databases">
        <title>Genome sequence of Peanibacillus sp.</title>
        <authorList>
            <person name="Subramani G."/>
            <person name="Srinivasan S."/>
            <person name="Kim M.K."/>
        </authorList>
    </citation>
    <scope>NUCLEOTIDE SEQUENCE [LARGE SCALE GENOMIC DNA]</scope>
    <source>
        <strain evidence="6">18JY67-1</strain>
    </source>
</reference>
<name>A0A3Q8X4K4_9BACL</name>
<dbReference type="GO" id="GO:0003700">
    <property type="term" value="F:DNA-binding transcription factor activity"/>
    <property type="evidence" value="ECO:0007669"/>
    <property type="project" value="InterPro"/>
</dbReference>
<dbReference type="PROSITE" id="PS01124">
    <property type="entry name" value="HTH_ARAC_FAMILY_2"/>
    <property type="match status" value="1"/>
</dbReference>
<organism evidence="5 6">
    <name type="scientific">Paenibacillus albus</name>
    <dbReference type="NCBI Taxonomy" id="2495582"/>
    <lineage>
        <taxon>Bacteria</taxon>
        <taxon>Bacillati</taxon>
        <taxon>Bacillota</taxon>
        <taxon>Bacilli</taxon>
        <taxon>Bacillales</taxon>
        <taxon>Paenibacillaceae</taxon>
        <taxon>Paenibacillus</taxon>
    </lineage>
</organism>
<dbReference type="InterPro" id="IPR018060">
    <property type="entry name" value="HTH_AraC"/>
</dbReference>
<evidence type="ECO:0000313" key="5">
    <source>
        <dbReference type="EMBL" id="AZN38787.1"/>
    </source>
</evidence>
<evidence type="ECO:0000256" key="1">
    <source>
        <dbReference type="ARBA" id="ARBA00023015"/>
    </source>
</evidence>
<feature type="domain" description="HTH araC/xylS-type" evidence="4">
    <location>
        <begin position="163"/>
        <end position="250"/>
    </location>
</feature>
<keyword evidence="3" id="KW-0804">Transcription</keyword>